<dbReference type="Pfam" id="PF02630">
    <property type="entry name" value="SCO1-SenC"/>
    <property type="match status" value="1"/>
</dbReference>
<sequence length="203" mass="22122">MQETDKRRLKIGLVVAALGLAGTYAGYRVMDRIGPVLSTHGNEIGGSFRLVSAAEGTVSDTDFQGRWMLVYFGSTHCPESQCAATLKAMAGAMDRLGQRARLVAPLFISVDPMRDTAEEMRAYTLRFGPHIFAMTGAPNMIKAVTAEYHAPYVRHEGKDGDYTMEPSPRIVIMSPEGRYAGTIQSDSSAEQIADRLTGLMKAQ</sequence>
<evidence type="ECO:0000256" key="3">
    <source>
        <dbReference type="PIRSR" id="PIRSR603782-2"/>
    </source>
</evidence>
<dbReference type="InterPro" id="IPR036249">
    <property type="entry name" value="Thioredoxin-like_sf"/>
</dbReference>
<dbReference type="CDD" id="cd02968">
    <property type="entry name" value="SCO"/>
    <property type="match status" value="1"/>
</dbReference>
<dbReference type="EMBL" id="JABEQG010000018">
    <property type="protein sequence ID" value="MBB2156766.1"/>
    <property type="molecule type" value="Genomic_DNA"/>
</dbReference>
<comment type="similarity">
    <text evidence="1">Belongs to the SCO1/2 family.</text>
</comment>
<dbReference type="Proteomes" id="UP000550787">
    <property type="component" value="Unassembled WGS sequence"/>
</dbReference>
<dbReference type="GO" id="GO:0046872">
    <property type="term" value="F:metal ion binding"/>
    <property type="evidence" value="ECO:0007669"/>
    <property type="project" value="UniProtKB-KW"/>
</dbReference>
<keyword evidence="3" id="KW-1015">Disulfide bond</keyword>
<evidence type="ECO:0000256" key="1">
    <source>
        <dbReference type="ARBA" id="ARBA00010996"/>
    </source>
</evidence>
<keyword evidence="2" id="KW-0186">Copper</keyword>
<accession>A0A7W4I5R3</accession>
<dbReference type="PANTHER" id="PTHR12151">
    <property type="entry name" value="ELECTRON TRANSPORT PROTIN SCO1/SENC FAMILY MEMBER"/>
    <property type="match status" value="1"/>
</dbReference>
<evidence type="ECO:0000313" key="4">
    <source>
        <dbReference type="EMBL" id="MBB2156766.1"/>
    </source>
</evidence>
<feature type="binding site" evidence="2">
    <location>
        <position position="82"/>
    </location>
    <ligand>
        <name>Cu cation</name>
        <dbReference type="ChEBI" id="CHEBI:23378"/>
    </ligand>
</feature>
<dbReference type="InterPro" id="IPR003782">
    <property type="entry name" value="SCO1/SenC"/>
</dbReference>
<dbReference type="Gene3D" id="3.40.30.10">
    <property type="entry name" value="Glutaredoxin"/>
    <property type="match status" value="1"/>
</dbReference>
<evidence type="ECO:0000313" key="5">
    <source>
        <dbReference type="Proteomes" id="UP000550787"/>
    </source>
</evidence>
<dbReference type="AlphaFoldDB" id="A0A7W4I5R3"/>
<keyword evidence="2" id="KW-0479">Metal-binding</keyword>
<organism evidence="4 5">
    <name type="scientific">Gluconacetobacter diazotrophicus</name>
    <name type="common">Acetobacter diazotrophicus</name>
    <dbReference type="NCBI Taxonomy" id="33996"/>
    <lineage>
        <taxon>Bacteria</taxon>
        <taxon>Pseudomonadati</taxon>
        <taxon>Pseudomonadota</taxon>
        <taxon>Alphaproteobacteria</taxon>
        <taxon>Acetobacterales</taxon>
        <taxon>Acetobacteraceae</taxon>
        <taxon>Gluconacetobacter</taxon>
    </lineage>
</organism>
<feature type="disulfide bond" description="Redox-active" evidence="3">
    <location>
        <begin position="77"/>
        <end position="82"/>
    </location>
</feature>
<protein>
    <submittedName>
        <fullName evidence="4">SCO family protein</fullName>
    </submittedName>
</protein>
<name>A0A7W4I5R3_GLUDI</name>
<dbReference type="PANTHER" id="PTHR12151:SF25">
    <property type="entry name" value="LINALOOL DEHYDRATASE_ISOMERASE DOMAIN-CONTAINING PROTEIN"/>
    <property type="match status" value="1"/>
</dbReference>
<evidence type="ECO:0000256" key="2">
    <source>
        <dbReference type="PIRSR" id="PIRSR603782-1"/>
    </source>
</evidence>
<gene>
    <name evidence="4" type="ORF">HLH33_10655</name>
</gene>
<reference evidence="4 5" key="1">
    <citation type="submission" date="2020-04" db="EMBL/GenBank/DDBJ databases">
        <title>Description of novel Gluconacetobacter.</title>
        <authorList>
            <person name="Sombolestani A."/>
        </authorList>
    </citation>
    <scope>NUCLEOTIDE SEQUENCE [LARGE SCALE GENOMIC DNA]</scope>
    <source>
        <strain evidence="4 5">LMG 7603</strain>
    </source>
</reference>
<feature type="binding site" evidence="2">
    <location>
        <position position="77"/>
    </location>
    <ligand>
        <name>Cu cation</name>
        <dbReference type="ChEBI" id="CHEBI:23378"/>
    </ligand>
</feature>
<comment type="caution">
    <text evidence="4">The sequence shown here is derived from an EMBL/GenBank/DDBJ whole genome shotgun (WGS) entry which is preliminary data.</text>
</comment>
<proteinExistence type="inferred from homology"/>
<dbReference type="RefSeq" id="WP_012554614.1">
    <property type="nucleotide sequence ID" value="NZ_JABEQG010000018.1"/>
</dbReference>
<dbReference type="SUPFAM" id="SSF52833">
    <property type="entry name" value="Thioredoxin-like"/>
    <property type="match status" value="1"/>
</dbReference>